<dbReference type="OrthoDB" id="446723at2759"/>
<dbReference type="SUPFAM" id="SSF53474">
    <property type="entry name" value="alpha/beta-Hydrolases"/>
    <property type="match status" value="1"/>
</dbReference>
<dbReference type="InterPro" id="IPR000073">
    <property type="entry name" value="AB_hydrolase_1"/>
</dbReference>
<keyword evidence="1" id="KW-1133">Transmembrane helix</keyword>
<reference evidence="3" key="1">
    <citation type="submission" date="2021-03" db="EMBL/GenBank/DDBJ databases">
        <authorList>
            <person name="Tagirdzhanova G."/>
        </authorList>
    </citation>
    <scope>NUCLEOTIDE SEQUENCE</scope>
</reference>
<dbReference type="AlphaFoldDB" id="A0A8H3IGP5"/>
<name>A0A8H3IGP5_9LECA</name>
<protein>
    <recommendedName>
        <fullName evidence="2">AB hydrolase-1 domain-containing protein</fullName>
    </recommendedName>
</protein>
<comment type="caution">
    <text evidence="3">The sequence shown here is derived from an EMBL/GenBank/DDBJ whole genome shotgun (WGS) entry which is preliminary data.</text>
</comment>
<accession>A0A8H3IGP5</accession>
<dbReference type="Proteomes" id="UP000664169">
    <property type="component" value="Unassembled WGS sequence"/>
</dbReference>
<evidence type="ECO:0000313" key="3">
    <source>
        <dbReference type="EMBL" id="CAF9920155.1"/>
    </source>
</evidence>
<dbReference type="PANTHER" id="PTHR12277:SF81">
    <property type="entry name" value="PROTEIN ABHD13"/>
    <property type="match status" value="1"/>
</dbReference>
<sequence length="390" mass="43385">MAATKSLLHVVYGLVVALSIYPMFICLLTIPTIQQQVVYLNAFKMTWAKDLSVPEEFGFMRRQVMPFWLTTPDGERLLAWHILPLHFYLKNEAELQQESPGITEDITKTLGSQLLKQNPNTKLVVYFHGAAGTLGSGYRPSSYHAISAASPEDLHIIAIDYRGFGMSSGRPSESGLLIDAVCVINFALEVLELSSKQIVLFGQSLGTAVSIAAAEHFAAQDSPVLFSGLVLVAPYVNVETLTATYRIAGIIPILDPLARFPTIMRFLNTFITDKWASNDKIKSFIHKVQSLDNGRFQISLIHGKDDYDIPFKHSEILFEHATNATAGMNERTQREWPEWQNSESVPDAAGYRLLQTSKHGSISLNILGFGLHDKIMGYPIVSRAIQRSFP</sequence>
<dbReference type="Pfam" id="PF12697">
    <property type="entry name" value="Abhydrolase_6"/>
    <property type="match status" value="1"/>
</dbReference>
<feature type="domain" description="AB hydrolase-1" evidence="2">
    <location>
        <begin position="124"/>
        <end position="277"/>
    </location>
</feature>
<evidence type="ECO:0000256" key="1">
    <source>
        <dbReference type="SAM" id="Phobius"/>
    </source>
</evidence>
<evidence type="ECO:0000259" key="2">
    <source>
        <dbReference type="Pfam" id="PF12697"/>
    </source>
</evidence>
<proteinExistence type="predicted"/>
<keyword evidence="1" id="KW-0812">Transmembrane</keyword>
<dbReference type="Gene3D" id="3.40.50.1820">
    <property type="entry name" value="alpha/beta hydrolase"/>
    <property type="match status" value="1"/>
</dbReference>
<gene>
    <name evidence="3" type="ORF">GOMPHAMPRED_001993</name>
</gene>
<dbReference type="InterPro" id="IPR029058">
    <property type="entry name" value="AB_hydrolase_fold"/>
</dbReference>
<evidence type="ECO:0000313" key="4">
    <source>
        <dbReference type="Proteomes" id="UP000664169"/>
    </source>
</evidence>
<keyword evidence="4" id="KW-1185">Reference proteome</keyword>
<organism evidence="3 4">
    <name type="scientific">Gomphillus americanus</name>
    <dbReference type="NCBI Taxonomy" id="1940652"/>
    <lineage>
        <taxon>Eukaryota</taxon>
        <taxon>Fungi</taxon>
        <taxon>Dikarya</taxon>
        <taxon>Ascomycota</taxon>
        <taxon>Pezizomycotina</taxon>
        <taxon>Lecanoromycetes</taxon>
        <taxon>OSLEUM clade</taxon>
        <taxon>Ostropomycetidae</taxon>
        <taxon>Ostropales</taxon>
        <taxon>Graphidaceae</taxon>
        <taxon>Gomphilloideae</taxon>
        <taxon>Gomphillus</taxon>
    </lineage>
</organism>
<keyword evidence="1" id="KW-0472">Membrane</keyword>
<dbReference type="PANTHER" id="PTHR12277">
    <property type="entry name" value="ALPHA/BETA HYDROLASE DOMAIN-CONTAINING PROTEIN"/>
    <property type="match status" value="1"/>
</dbReference>
<dbReference type="EMBL" id="CAJPDQ010000015">
    <property type="protein sequence ID" value="CAF9920155.1"/>
    <property type="molecule type" value="Genomic_DNA"/>
</dbReference>
<feature type="transmembrane region" description="Helical" evidence="1">
    <location>
        <begin position="7"/>
        <end position="30"/>
    </location>
</feature>